<evidence type="ECO:0000313" key="1">
    <source>
        <dbReference type="EMBL" id="MEB6857599.1"/>
    </source>
</evidence>
<gene>
    <name evidence="1" type="ORF">NA736_11205</name>
</gene>
<evidence type="ECO:0000313" key="2">
    <source>
        <dbReference type="Proteomes" id="UP001332939"/>
    </source>
</evidence>
<dbReference type="Proteomes" id="UP001332939">
    <property type="component" value="Unassembled WGS sequence"/>
</dbReference>
<dbReference type="RefSeq" id="WP_325934943.1">
    <property type="nucleotide sequence ID" value="NZ_JAMZOO010000003.1"/>
</dbReference>
<comment type="caution">
    <text evidence="1">The sequence shown here is derived from an EMBL/GenBank/DDBJ whole genome shotgun (WGS) entry which is preliminary data.</text>
</comment>
<sequence length="326" mass="39507">MDITKIYQYKLRKLFNPRALPFEHDILFLQPWEGELDEIISVRLKNNPALYLSWWNELFNSQKVDDVISVDPYDQNYYRFFSFLKILPNVLSINRNESFYGKNLVSAYIISQLKSDLSFLGEEKENTYKTELINYLFYDMGFADFYYHYFMVKRNQLYFCYSTDKTMSVGSLINLTHDLVYQYTKKNSHEDLNIIKQQQIEIINFLLEEDENFIFTLEDQYLIYLSPEKFIKTYQNDTNKIFEILVSFLSKDQSALNVFVSKMIIMNYNYYILKNNPDEILKLKVFCRRDNLKFFLLFKSIIDLHFFVRKEDFKDLHLEYYLSKIN</sequence>
<protein>
    <submittedName>
        <fullName evidence="1">Uncharacterized protein</fullName>
    </submittedName>
</protein>
<name>A0ABU6EEX3_9GAMM</name>
<proteinExistence type="predicted"/>
<organism evidence="1 2">
    <name type="scientific">Proteus cibi</name>
    <dbReference type="NCBI Taxonomy" id="2050966"/>
    <lineage>
        <taxon>Bacteria</taxon>
        <taxon>Pseudomonadati</taxon>
        <taxon>Pseudomonadota</taxon>
        <taxon>Gammaproteobacteria</taxon>
        <taxon>Enterobacterales</taxon>
        <taxon>Morganellaceae</taxon>
        <taxon>Proteus</taxon>
    </lineage>
</organism>
<reference evidence="1 2" key="1">
    <citation type="submission" date="2022-05" db="EMBL/GenBank/DDBJ databases">
        <title>Whole genome sequences of Escherichia coli of fish isolates collected from Assam, India.</title>
        <authorList>
            <person name="Sudha S."/>
            <person name="Muneeb K.H."/>
            <person name="Rakshit O."/>
            <person name="Mendem S.K."/>
            <person name="Raisen C."/>
            <person name="Holmes M.A."/>
            <person name="Shome B.R."/>
            <person name="Sivaraman G.K."/>
        </authorList>
    </citation>
    <scope>NUCLEOTIDE SEQUENCE [LARGE SCALE GENOMIC DNA]</scope>
    <source>
        <strain evidence="1 2">278</strain>
    </source>
</reference>
<keyword evidence="2" id="KW-1185">Reference proteome</keyword>
<dbReference type="EMBL" id="JAMZOO010000003">
    <property type="protein sequence ID" value="MEB6857599.1"/>
    <property type="molecule type" value="Genomic_DNA"/>
</dbReference>
<accession>A0ABU6EEX3</accession>